<dbReference type="InterPro" id="IPR021521">
    <property type="entry name" value="DUF3185"/>
</dbReference>
<evidence type="ECO:0000313" key="3">
    <source>
        <dbReference type="Proteomes" id="UP000605253"/>
    </source>
</evidence>
<dbReference type="EMBL" id="BMEO01000012">
    <property type="protein sequence ID" value="GGG00712.1"/>
    <property type="molecule type" value="Genomic_DNA"/>
</dbReference>
<name>A0A917FTM7_9GAMM</name>
<keyword evidence="1" id="KW-1133">Transmembrane helix</keyword>
<keyword evidence="1" id="KW-0812">Transmembrane</keyword>
<organism evidence="2 3">
    <name type="scientific">Marinicella pacifica</name>
    <dbReference type="NCBI Taxonomy" id="1171543"/>
    <lineage>
        <taxon>Bacteria</taxon>
        <taxon>Pseudomonadati</taxon>
        <taxon>Pseudomonadota</taxon>
        <taxon>Gammaproteobacteria</taxon>
        <taxon>Lysobacterales</taxon>
        <taxon>Marinicellaceae</taxon>
        <taxon>Marinicella</taxon>
    </lineage>
</organism>
<reference evidence="2" key="2">
    <citation type="submission" date="2020-09" db="EMBL/GenBank/DDBJ databases">
        <authorList>
            <person name="Sun Q."/>
            <person name="Zhou Y."/>
        </authorList>
    </citation>
    <scope>NUCLEOTIDE SEQUENCE</scope>
    <source>
        <strain evidence="2">CGMCC 1.12181</strain>
    </source>
</reference>
<dbReference type="Proteomes" id="UP000605253">
    <property type="component" value="Unassembled WGS sequence"/>
</dbReference>
<keyword evidence="1" id="KW-0472">Membrane</keyword>
<evidence type="ECO:0000313" key="2">
    <source>
        <dbReference type="EMBL" id="GGG00712.1"/>
    </source>
</evidence>
<dbReference type="AlphaFoldDB" id="A0A917FTM7"/>
<reference evidence="2" key="1">
    <citation type="journal article" date="2014" name="Int. J. Syst. Evol. Microbiol.">
        <title>Complete genome sequence of Corynebacterium casei LMG S-19264T (=DSM 44701T), isolated from a smear-ripened cheese.</title>
        <authorList>
            <consortium name="US DOE Joint Genome Institute (JGI-PGF)"/>
            <person name="Walter F."/>
            <person name="Albersmeier A."/>
            <person name="Kalinowski J."/>
            <person name="Ruckert C."/>
        </authorList>
    </citation>
    <scope>NUCLEOTIDE SEQUENCE</scope>
    <source>
        <strain evidence="2">CGMCC 1.12181</strain>
    </source>
</reference>
<evidence type="ECO:0008006" key="4">
    <source>
        <dbReference type="Google" id="ProtNLM"/>
    </source>
</evidence>
<keyword evidence="3" id="KW-1185">Reference proteome</keyword>
<feature type="transmembrane region" description="Helical" evidence="1">
    <location>
        <begin position="45"/>
        <end position="64"/>
    </location>
</feature>
<dbReference type="RefSeq" id="WP_188365845.1">
    <property type="nucleotide sequence ID" value="NZ_BAABJF010000009.1"/>
</dbReference>
<dbReference type="Pfam" id="PF11381">
    <property type="entry name" value="DUF3185"/>
    <property type="match status" value="1"/>
</dbReference>
<accession>A0A917FTM7</accession>
<evidence type="ECO:0000256" key="1">
    <source>
        <dbReference type="SAM" id="Phobius"/>
    </source>
</evidence>
<protein>
    <recommendedName>
        <fullName evidence="4">DUF3185 family protein</fullName>
    </recommendedName>
</protein>
<gene>
    <name evidence="2" type="ORF">GCM10011365_22450</name>
</gene>
<proteinExistence type="predicted"/>
<sequence length="66" mass="6884">MSTNKIIGLVLLVLGAVLVFFGLNAADAPLEEASEALTGRYSDETMYYLIGGAVAAVVGIVLLLKK</sequence>
<comment type="caution">
    <text evidence="2">The sequence shown here is derived from an EMBL/GenBank/DDBJ whole genome shotgun (WGS) entry which is preliminary data.</text>
</comment>